<evidence type="ECO:0000256" key="3">
    <source>
        <dbReference type="ARBA" id="ARBA00022448"/>
    </source>
</evidence>
<comment type="subcellular location">
    <subcellularLocation>
        <location evidence="1">Membrane</location>
        <topology evidence="1">Multi-pass membrane protein</topology>
    </subcellularLocation>
</comment>
<dbReference type="Gene3D" id="1.20.1740.10">
    <property type="entry name" value="Amino acid/polyamine transporter I"/>
    <property type="match status" value="1"/>
</dbReference>
<proteinExistence type="inferred from homology"/>
<feature type="transmembrane region" description="Helical" evidence="8">
    <location>
        <begin position="275"/>
        <end position="293"/>
    </location>
</feature>
<evidence type="ECO:0000256" key="2">
    <source>
        <dbReference type="ARBA" id="ARBA00007998"/>
    </source>
</evidence>
<feature type="transmembrane region" description="Helical" evidence="8">
    <location>
        <begin position="338"/>
        <end position="357"/>
    </location>
</feature>
<evidence type="ECO:0000313" key="10">
    <source>
        <dbReference type="Proteomes" id="UP000249260"/>
    </source>
</evidence>
<keyword evidence="7 8" id="KW-0472">Membrane</keyword>
<dbReference type="PANTHER" id="PTHR34975:SF2">
    <property type="entry name" value="SPORE GERMINATION PROTEIN A2"/>
    <property type="match status" value="1"/>
</dbReference>
<sequence>MDKAGKISNIQFFFMVFAAQLNLGIYAMPSPLFTAAKGSAWLAVIVAWGAASACAIIMYMLARQFPGQSIYEYSSILTGRTFGTFLTICYVIYFLTFGGWMLWSLCEVLKSWMFLWTPKWFLSLCIGITCYLLGEKSISAIARVCSIVTCFSVLIFLIFLLLSFKDYMRYGIEPLRFMPFIQSDVRDLAKAIQTAFIHMLGFQIIMIIFPFVKPSKSNAFKALMLSLLGTAIIFMLVICSITLCLSKLEVTLMEYPWLYILQGTALQTVNRLDQLFIPIWLSVVIVSISLQIYISSQGLKILFRLQSHRKPALWAAVLIALTVTLPISHDTLKTFNRYLAWTSYALVIGFPLLLLMLSKIKASSIAEAGR</sequence>
<gene>
    <name evidence="9" type="ORF">DL346_09240</name>
</gene>
<feature type="transmembrane region" description="Helical" evidence="8">
    <location>
        <begin position="82"/>
        <end position="103"/>
    </location>
</feature>
<comment type="similarity">
    <text evidence="2">Belongs to the amino acid-polyamine-organocation (APC) superfamily. Spore germination protein (SGP) (TC 2.A.3.9) family.</text>
</comment>
<keyword evidence="4" id="KW-0309">Germination</keyword>
<evidence type="ECO:0000256" key="7">
    <source>
        <dbReference type="ARBA" id="ARBA00023136"/>
    </source>
</evidence>
<evidence type="ECO:0000256" key="1">
    <source>
        <dbReference type="ARBA" id="ARBA00004141"/>
    </source>
</evidence>
<feature type="transmembrane region" description="Helical" evidence="8">
    <location>
        <begin position="313"/>
        <end position="332"/>
    </location>
</feature>
<accession>A0A328U6M1</accession>
<feature type="transmembrane region" description="Helical" evidence="8">
    <location>
        <begin position="191"/>
        <end position="212"/>
    </location>
</feature>
<dbReference type="RefSeq" id="WP_112881862.1">
    <property type="nucleotide sequence ID" value="NZ_QLUW01000002.1"/>
</dbReference>
<dbReference type="GO" id="GO:0016020">
    <property type="term" value="C:membrane"/>
    <property type="evidence" value="ECO:0007669"/>
    <property type="project" value="UniProtKB-SubCell"/>
</dbReference>
<keyword evidence="6 8" id="KW-1133">Transmembrane helix</keyword>
<evidence type="ECO:0000256" key="8">
    <source>
        <dbReference type="SAM" id="Phobius"/>
    </source>
</evidence>
<dbReference type="OrthoDB" id="2446105at2"/>
<protein>
    <submittedName>
        <fullName evidence="9">Uncharacterized protein</fullName>
    </submittedName>
</protein>
<dbReference type="InterPro" id="IPR004761">
    <property type="entry name" value="Spore_GerAB"/>
</dbReference>
<dbReference type="AlphaFoldDB" id="A0A328U6M1"/>
<evidence type="ECO:0000313" key="9">
    <source>
        <dbReference type="EMBL" id="RAP75636.1"/>
    </source>
</evidence>
<feature type="transmembrane region" description="Helical" evidence="8">
    <location>
        <begin position="12"/>
        <end position="28"/>
    </location>
</feature>
<dbReference type="GO" id="GO:0009847">
    <property type="term" value="P:spore germination"/>
    <property type="evidence" value="ECO:0007669"/>
    <property type="project" value="InterPro"/>
</dbReference>
<evidence type="ECO:0000256" key="4">
    <source>
        <dbReference type="ARBA" id="ARBA00022544"/>
    </source>
</evidence>
<reference evidence="9 10" key="1">
    <citation type="submission" date="2018-06" db="EMBL/GenBank/DDBJ databases">
        <title>Paenibacillus montanisoli sp. nov., isolated from mountain area soil.</title>
        <authorList>
            <person name="Wu M."/>
        </authorList>
    </citation>
    <scope>NUCLEOTIDE SEQUENCE [LARGE SCALE GENOMIC DNA]</scope>
    <source>
        <strain evidence="9 10">RA17</strain>
    </source>
</reference>
<dbReference type="Proteomes" id="UP000249260">
    <property type="component" value="Unassembled WGS sequence"/>
</dbReference>
<dbReference type="EMBL" id="QLUW01000002">
    <property type="protein sequence ID" value="RAP75636.1"/>
    <property type="molecule type" value="Genomic_DNA"/>
</dbReference>
<evidence type="ECO:0000256" key="5">
    <source>
        <dbReference type="ARBA" id="ARBA00022692"/>
    </source>
</evidence>
<dbReference type="PANTHER" id="PTHR34975">
    <property type="entry name" value="SPORE GERMINATION PROTEIN A2"/>
    <property type="match status" value="1"/>
</dbReference>
<feature type="transmembrane region" description="Helical" evidence="8">
    <location>
        <begin position="40"/>
        <end position="61"/>
    </location>
</feature>
<evidence type="ECO:0000256" key="6">
    <source>
        <dbReference type="ARBA" id="ARBA00022989"/>
    </source>
</evidence>
<organism evidence="9 10">
    <name type="scientific">Paenibacillus montanisoli</name>
    <dbReference type="NCBI Taxonomy" id="2081970"/>
    <lineage>
        <taxon>Bacteria</taxon>
        <taxon>Bacillati</taxon>
        <taxon>Bacillota</taxon>
        <taxon>Bacilli</taxon>
        <taxon>Bacillales</taxon>
        <taxon>Paenibacillaceae</taxon>
        <taxon>Paenibacillus</taxon>
    </lineage>
</organism>
<feature type="transmembrane region" description="Helical" evidence="8">
    <location>
        <begin position="224"/>
        <end position="248"/>
    </location>
</feature>
<feature type="transmembrane region" description="Helical" evidence="8">
    <location>
        <begin position="141"/>
        <end position="164"/>
    </location>
</feature>
<keyword evidence="3" id="KW-0813">Transport</keyword>
<comment type="caution">
    <text evidence="9">The sequence shown here is derived from an EMBL/GenBank/DDBJ whole genome shotgun (WGS) entry which is preliminary data.</text>
</comment>
<name>A0A328U6M1_9BACL</name>
<feature type="transmembrane region" description="Helical" evidence="8">
    <location>
        <begin position="115"/>
        <end position="134"/>
    </location>
</feature>
<dbReference type="Pfam" id="PF03845">
    <property type="entry name" value="Spore_permease"/>
    <property type="match status" value="1"/>
</dbReference>
<keyword evidence="5 8" id="KW-0812">Transmembrane</keyword>
<keyword evidence="10" id="KW-1185">Reference proteome</keyword>